<dbReference type="InterPro" id="IPR001304">
    <property type="entry name" value="C-type_lectin-like"/>
</dbReference>
<dbReference type="SMART" id="SM00034">
    <property type="entry name" value="CLECT"/>
    <property type="match status" value="1"/>
</dbReference>
<dbReference type="Gene3D" id="3.10.100.10">
    <property type="entry name" value="Mannose-Binding Protein A, subunit A"/>
    <property type="match status" value="1"/>
</dbReference>
<dbReference type="EMBL" id="JH815744">
    <property type="protein sequence ID" value="EKC27083.1"/>
    <property type="molecule type" value="Genomic_DNA"/>
</dbReference>
<dbReference type="InterPro" id="IPR050111">
    <property type="entry name" value="C-type_lectin/snaclec_domain"/>
</dbReference>
<gene>
    <name evidence="1" type="ORF">CGI_10014903</name>
</gene>
<name>K1PZM1_MAGGI</name>
<organism evidence="1">
    <name type="scientific">Magallana gigas</name>
    <name type="common">Pacific oyster</name>
    <name type="synonym">Crassostrea gigas</name>
    <dbReference type="NCBI Taxonomy" id="29159"/>
    <lineage>
        <taxon>Eukaryota</taxon>
        <taxon>Metazoa</taxon>
        <taxon>Spiralia</taxon>
        <taxon>Lophotrochozoa</taxon>
        <taxon>Mollusca</taxon>
        <taxon>Bivalvia</taxon>
        <taxon>Autobranchia</taxon>
        <taxon>Pteriomorphia</taxon>
        <taxon>Ostreida</taxon>
        <taxon>Ostreoidea</taxon>
        <taxon>Ostreidae</taxon>
        <taxon>Magallana</taxon>
    </lineage>
</organism>
<dbReference type="InterPro" id="IPR018378">
    <property type="entry name" value="C-type_lectin_CS"/>
</dbReference>
<dbReference type="InterPro" id="IPR016186">
    <property type="entry name" value="C-type_lectin-like/link_sf"/>
</dbReference>
<sequence length="361" mass="40356">MVKLFIFLKRSHNQGAAMEHECEPGTTGENCSLTCPPEFFGIQCREQCNCSPDEFCDPTSGCLANITFVTSTNLADTGTGFLVKFVLPFSLLTIVVLIVGTVCIRRWHVKTMKKTKDELSLSKDVADVDTETPKTAKKGLSSRETKVVTSYCRRNKLLVHHSFTIMNILSLLLVARTDVSSGFLVNPGDSTELLAEFGQLKEAVSTLTNQVRSSCGCASTLAPRCPDGWTMFDKSCYYFGVVPKTWQDAEVACERLSGHLATVHSAEEEKFILDYVKSERHDLVDLSHGYTWIGGHDFLVESKWMWITDEHFNYTNWRAGNPNNGRGGNGNEDCLDVSLDGWNDNVCSSRLNYVCERKTFY</sequence>
<dbReference type="MEROPS" id="I63.002"/>
<dbReference type="AlphaFoldDB" id="K1PZM1"/>
<dbReference type="PROSITE" id="PS00615">
    <property type="entry name" value="C_TYPE_LECTIN_1"/>
    <property type="match status" value="1"/>
</dbReference>
<dbReference type="CDD" id="cd00037">
    <property type="entry name" value="CLECT"/>
    <property type="match status" value="1"/>
</dbReference>
<dbReference type="HOGENOM" id="CLU_767798_0_0_1"/>
<dbReference type="PROSITE" id="PS50041">
    <property type="entry name" value="C_TYPE_LECTIN_2"/>
    <property type="match status" value="1"/>
</dbReference>
<dbReference type="SUPFAM" id="SSF56436">
    <property type="entry name" value="C-type lectin-like"/>
    <property type="match status" value="1"/>
</dbReference>
<dbReference type="InterPro" id="IPR016187">
    <property type="entry name" value="CTDL_fold"/>
</dbReference>
<dbReference type="PRINTS" id="PR01504">
    <property type="entry name" value="PNCREATITSAP"/>
</dbReference>
<evidence type="ECO:0000313" key="1">
    <source>
        <dbReference type="EMBL" id="EKC27083.1"/>
    </source>
</evidence>
<proteinExistence type="predicted"/>
<protein>
    <submittedName>
        <fullName evidence="1">Low affinity immunoglobulin epsilon Fc receptor</fullName>
    </submittedName>
</protein>
<dbReference type="PANTHER" id="PTHR22803">
    <property type="entry name" value="MANNOSE, PHOSPHOLIPASE, LECTIN RECEPTOR RELATED"/>
    <property type="match status" value="1"/>
</dbReference>
<dbReference type="InParanoid" id="K1PZM1"/>
<accession>K1PZM1</accession>
<dbReference type="Gene3D" id="2.170.300.10">
    <property type="entry name" value="Tie2 ligand-binding domain superfamily"/>
    <property type="match status" value="1"/>
</dbReference>
<dbReference type="Pfam" id="PF00059">
    <property type="entry name" value="Lectin_C"/>
    <property type="match status" value="1"/>
</dbReference>
<keyword evidence="1" id="KW-0675">Receptor</keyword>
<reference evidence="1" key="1">
    <citation type="journal article" date="2012" name="Nature">
        <title>The oyster genome reveals stress adaptation and complexity of shell formation.</title>
        <authorList>
            <person name="Zhang G."/>
            <person name="Fang X."/>
            <person name="Guo X."/>
            <person name="Li L."/>
            <person name="Luo R."/>
            <person name="Xu F."/>
            <person name="Yang P."/>
            <person name="Zhang L."/>
            <person name="Wang X."/>
            <person name="Qi H."/>
            <person name="Xiong Z."/>
            <person name="Que H."/>
            <person name="Xie Y."/>
            <person name="Holland P.W."/>
            <person name="Paps J."/>
            <person name="Zhu Y."/>
            <person name="Wu F."/>
            <person name="Chen Y."/>
            <person name="Wang J."/>
            <person name="Peng C."/>
            <person name="Meng J."/>
            <person name="Yang L."/>
            <person name="Liu J."/>
            <person name="Wen B."/>
            <person name="Zhang N."/>
            <person name="Huang Z."/>
            <person name="Zhu Q."/>
            <person name="Feng Y."/>
            <person name="Mount A."/>
            <person name="Hedgecock D."/>
            <person name="Xu Z."/>
            <person name="Liu Y."/>
            <person name="Domazet-Loso T."/>
            <person name="Du Y."/>
            <person name="Sun X."/>
            <person name="Zhang S."/>
            <person name="Liu B."/>
            <person name="Cheng P."/>
            <person name="Jiang X."/>
            <person name="Li J."/>
            <person name="Fan D."/>
            <person name="Wang W."/>
            <person name="Fu W."/>
            <person name="Wang T."/>
            <person name="Wang B."/>
            <person name="Zhang J."/>
            <person name="Peng Z."/>
            <person name="Li Y."/>
            <person name="Li N."/>
            <person name="Wang J."/>
            <person name="Chen M."/>
            <person name="He Y."/>
            <person name="Tan F."/>
            <person name="Song X."/>
            <person name="Zheng Q."/>
            <person name="Huang R."/>
            <person name="Yang H."/>
            <person name="Du X."/>
            <person name="Chen L."/>
            <person name="Yang M."/>
            <person name="Gaffney P.M."/>
            <person name="Wang S."/>
            <person name="Luo L."/>
            <person name="She Z."/>
            <person name="Ming Y."/>
            <person name="Huang W."/>
            <person name="Zhang S."/>
            <person name="Huang B."/>
            <person name="Zhang Y."/>
            <person name="Qu T."/>
            <person name="Ni P."/>
            <person name="Miao G."/>
            <person name="Wang J."/>
            <person name="Wang Q."/>
            <person name="Steinberg C.E."/>
            <person name="Wang H."/>
            <person name="Li N."/>
            <person name="Qian L."/>
            <person name="Zhang G."/>
            <person name="Li Y."/>
            <person name="Yang H."/>
            <person name="Liu X."/>
            <person name="Wang J."/>
            <person name="Yin Y."/>
            <person name="Wang J."/>
        </authorList>
    </citation>
    <scope>NUCLEOTIDE SEQUENCE [LARGE SCALE GENOMIC DNA]</scope>
    <source>
        <strain evidence="1">05x7-T-G4-1.051#20</strain>
    </source>
</reference>